<feature type="compositionally biased region" description="Low complexity" evidence="2">
    <location>
        <begin position="62"/>
        <end position="71"/>
    </location>
</feature>
<proteinExistence type="predicted"/>
<dbReference type="Proteomes" id="UP001500683">
    <property type="component" value="Unassembled WGS sequence"/>
</dbReference>
<dbReference type="NCBIfam" id="TIGR01643">
    <property type="entry name" value="YD_repeat_2x"/>
    <property type="match status" value="2"/>
</dbReference>
<dbReference type="NCBIfam" id="TIGR01443">
    <property type="entry name" value="intein_Cterm"/>
    <property type="match status" value="1"/>
</dbReference>
<feature type="chain" id="PRO_5045282158" evidence="3">
    <location>
        <begin position="32"/>
        <end position="2306"/>
    </location>
</feature>
<dbReference type="InterPro" id="IPR022385">
    <property type="entry name" value="Rhs_assc_core"/>
</dbReference>
<evidence type="ECO:0000259" key="4">
    <source>
        <dbReference type="SMART" id="SM00306"/>
    </source>
</evidence>
<evidence type="ECO:0000256" key="1">
    <source>
        <dbReference type="ARBA" id="ARBA00022737"/>
    </source>
</evidence>
<dbReference type="CDD" id="cd00081">
    <property type="entry name" value="Hint"/>
    <property type="match status" value="1"/>
</dbReference>
<dbReference type="Pfam" id="PF25023">
    <property type="entry name" value="TEN_YD-shell"/>
    <property type="match status" value="1"/>
</dbReference>
<dbReference type="SMART" id="SM00306">
    <property type="entry name" value="HintN"/>
    <property type="match status" value="1"/>
</dbReference>
<keyword evidence="1" id="KW-0677">Repeat</keyword>
<evidence type="ECO:0000256" key="2">
    <source>
        <dbReference type="SAM" id="MobiDB-lite"/>
    </source>
</evidence>
<dbReference type="PANTHER" id="PTHR32305:SF17">
    <property type="entry name" value="TRNA NUCLEASE WAPA"/>
    <property type="match status" value="1"/>
</dbReference>
<dbReference type="InterPro" id="IPR050708">
    <property type="entry name" value="T6SS_VgrG/RHS"/>
</dbReference>
<accession>A0ABP7UV72</accession>
<dbReference type="InterPro" id="IPR003587">
    <property type="entry name" value="Hint_dom_N"/>
</dbReference>
<dbReference type="InterPro" id="IPR030934">
    <property type="entry name" value="Intein_C"/>
</dbReference>
<sequence>MLRIGRTLRAIALGLSVTLAVGLASVPPAQADPPNSERPKVGDSERVVEGKGLKVRPRTSDPAAKPGPAAKAAWPKAGAAEVILDGGTRSTQRVTAADGLARAGDLPVWIGAPGPAPKGTRSRPAMTGKARVEVLDRQAARRAGVEGLVFTVAPAGEAAAGRVGVRLDYSGFAQAFGGAYGTRLRLVQLPACAVTTPQKTECRRSAPLTTTNDGEAKTLTADVDTGAAAPVVLAAAPGPAGSQGDYTATQLEPSATWDASGNTGDFTWNYPMRAVPVPGDLSPSIGLGYSAQSVDGRTGNTNSQPSWVGEGFDLWPGFIERRYKSCEDDGAPKNAEGKPPGDLCWGYDNATVTWNGKGGELVKAADNTWRLKKDDGTRFERLLSTDTGNGDHGGDGSAEGEYWKVTTTDGTRYYFGLNRLPGWGSGGEETNSTWTVPVFGDDADEPCHNASGFADSWCQQAWRWNLDLVVDPNDNAIAYYYGKETNHYGRNLNPADATPYTRGGYLKSIEYGLRANNVFATTPPARVVFDKAERCIPDATFDCAPEKIDANPDRWWDVPWDMNCEAGTECKDGHGSTSPTFWSRYRLKKVTTQYNRGAGWGYRDVDSWTLDHQWGAVNDERDLLLKEIEHAGHAGPTGEEEKIVLPKVTFNHVPRANRVDQANDGIVPYTRYRVSRIYDESGGQLDINYSTQECSRAAPPTPHTNTKRCFPSIWHLPGQTTPYTDWFNKYVVTSVVQKDRTGGAPDMATQYEYIGGAAWHFDDDDGLTREKFKTWSQWRGYGQVRVKTGSLDAPSSQTDTFYLRGMHGDRAGPDGGSKTVTVPDGEGGTHTDAEALEGFVLKTVNYTEPGGAVHAKSVDVPWRHQTASRTRSWGTVTANAVRVGSSRTWTAMDGGTWRQTKTTSEYETDFSRVGRVKQVEDLGDVATSADDRCTRTSYADNVDKWMVAYQSRVETVSVACATEPDRSKHVIADARAFYDNGGFGDAPTKGNVTQSERIAEHDGTKATYVIADKTTYDTFGRRLTVTNAANETTTTRYTNTNGLATRVAVTSPPPNPGAAGLTTTEDLDPAWGLPIAKVDNNNVDANNRPLRADLLYDALGRLQKVWLPNRSKTANDKPNLEYTYRITDGQIVAVTKKTLTNSNGQRATIALYDGLLRPRQTQAPGSEGRLIADTFYDPRGKVAKTYATYSASGAPEATLFGVTAPGNVETQNHYSYDGLGRPTVERLLIGNGTIQEKWRTTISYGGNWTAVDPPQGGTPTAQIIDARGQVTERRQYHGDGPSGTYDATTYGYDPAGRLTRVQAPSGKTWTNTYDLRGRNTETTDPDTDTTTFTYDDLDRVRSRTDARDKTIFQLYDGLGRRTETREGAANGKLLTSWTYDTAPRGKGKLAAATRHTDNGNYVNSVGGYDVLGRPESTAVTIPASEGALAGTYTYAQTYNLDGTLKEDVLPAVGGLAQETLTHSYDDYLRPTRLTSGLATYVGLTDYTPTGKPKLVELGAANKRTWNTLTYEYGTQRLATSRTYRENVAGSDRNATYRYDDAGNVLGISDVSNAGTDNQCFKYDYLGRLTDAWSVAATDCPQTPTTSSGPAPYRMHYTYKPDGSRAKEEFYNPTGALTSTREYRYQGDPGVDASVKGHMLGKVDQTGANPITGPDTNDENYVYDAVGNPTTRTVGDTTQTLVWNSEGNLDQVTEGDTTVRFVYDADGNRLIRKDLTGATLYLPGTEVRATTGSPNAAATRYYVHNGKTVAMRDATGVRHLADDDQGTAHVAVNTADQKAITRRFTPFGQQRGAIEEDTWPDQKGFLGGTKDPTGLTHLGAREYDPNNGRFISVDPLIDTADPQQMNGYAYGNNNPATLSDPDGLIPLPPCIRSPITCGAKAPTTKDLITNLPEQIVGLAEGMLQAAVNAAYAAANAIQNEVYELKQSAGAFVGQGLNPSGTARPNVGQPPKPLKPPKVEIPGVNVDRDSPYYKAGHTIGAIVGPPIPGAAAAKLPRGARWLSKLLKACRRSSFVPGTAVVMADGTKKPINKVKVGDKVLASDPKTGKTEPRTVTDTITSRGKKNLVTISVDQHGQKFWATRTSTAEEMASPAKSPQAKTSPGTLIATDEHPFWVAGDINRWTKAVDLKPGMWLRTSAGTYVQITAIESWSKPDQRVHNLTVDTDHTYYVEAGDASVLVHNCGNTPPGVTCNCSPGTGAGPADAPIRAIGPWTRADIGRATRGLRPQRLGDRLEIHHADQMPGSAIHELDQVVHRGAGTDLHRNIWNQGVTNEMRSEDTQLHWWYRSQEQGWGLWGPEAWYDNWPDNH</sequence>
<evidence type="ECO:0000313" key="6">
    <source>
        <dbReference type="Proteomes" id="UP001500683"/>
    </source>
</evidence>
<dbReference type="PANTHER" id="PTHR32305">
    <property type="match status" value="1"/>
</dbReference>
<comment type="caution">
    <text evidence="5">The sequence shown here is derived from an EMBL/GenBank/DDBJ whole genome shotgun (WGS) entry which is preliminary data.</text>
</comment>
<feature type="region of interest" description="Disordered" evidence="2">
    <location>
        <begin position="26"/>
        <end position="71"/>
    </location>
</feature>
<dbReference type="InterPro" id="IPR036844">
    <property type="entry name" value="Hint_dom_sf"/>
</dbReference>
<protein>
    <submittedName>
        <fullName evidence="5">RHS repeat-associated core domain-containing protein</fullName>
    </submittedName>
</protein>
<dbReference type="PROSITE" id="PS50818">
    <property type="entry name" value="INTEIN_C_TER"/>
    <property type="match status" value="1"/>
</dbReference>
<dbReference type="Pfam" id="PF07591">
    <property type="entry name" value="PT-HINT"/>
    <property type="match status" value="1"/>
</dbReference>
<reference evidence="6" key="1">
    <citation type="journal article" date="2019" name="Int. J. Syst. Evol. Microbiol.">
        <title>The Global Catalogue of Microorganisms (GCM) 10K type strain sequencing project: providing services to taxonomists for standard genome sequencing and annotation.</title>
        <authorList>
            <consortium name="The Broad Institute Genomics Platform"/>
            <consortium name="The Broad Institute Genome Sequencing Center for Infectious Disease"/>
            <person name="Wu L."/>
            <person name="Ma J."/>
        </authorList>
    </citation>
    <scope>NUCLEOTIDE SEQUENCE [LARGE SCALE GENOMIC DNA]</scope>
    <source>
        <strain evidence="6">JCM 16702</strain>
    </source>
</reference>
<dbReference type="InterPro" id="IPR006530">
    <property type="entry name" value="YD"/>
</dbReference>
<evidence type="ECO:0000313" key="5">
    <source>
        <dbReference type="EMBL" id="GAA4053645.1"/>
    </source>
</evidence>
<keyword evidence="3" id="KW-0732">Signal</keyword>
<gene>
    <name evidence="5" type="ORF">GCM10022214_00180</name>
</gene>
<dbReference type="SUPFAM" id="SSF51294">
    <property type="entry name" value="Hedgehog/intein (Hint) domain"/>
    <property type="match status" value="1"/>
</dbReference>
<dbReference type="InterPro" id="IPR056823">
    <property type="entry name" value="TEN-like_YD-shell"/>
</dbReference>
<dbReference type="Gene3D" id="2.180.10.10">
    <property type="entry name" value="RHS repeat-associated core"/>
    <property type="match status" value="1"/>
</dbReference>
<feature type="compositionally biased region" description="Basic and acidic residues" evidence="2">
    <location>
        <begin position="35"/>
        <end position="52"/>
    </location>
</feature>
<feature type="domain" description="Hint" evidence="4">
    <location>
        <begin position="2009"/>
        <end position="2136"/>
    </location>
</feature>
<feature type="region of interest" description="Disordered" evidence="2">
    <location>
        <begin position="1938"/>
        <end position="1961"/>
    </location>
</feature>
<name>A0ABP7UV72_9ACTN</name>
<dbReference type="NCBIfam" id="TIGR03696">
    <property type="entry name" value="Rhs_assc_core"/>
    <property type="match status" value="1"/>
</dbReference>
<organism evidence="5 6">
    <name type="scientific">Actinomadura miaoliensis</name>
    <dbReference type="NCBI Taxonomy" id="430685"/>
    <lineage>
        <taxon>Bacteria</taxon>
        <taxon>Bacillati</taxon>
        <taxon>Actinomycetota</taxon>
        <taxon>Actinomycetes</taxon>
        <taxon>Streptosporangiales</taxon>
        <taxon>Thermomonosporaceae</taxon>
        <taxon>Actinomadura</taxon>
    </lineage>
</organism>
<evidence type="ECO:0000256" key="3">
    <source>
        <dbReference type="SAM" id="SignalP"/>
    </source>
</evidence>
<feature type="signal peptide" evidence="3">
    <location>
        <begin position="1"/>
        <end position="31"/>
    </location>
</feature>
<dbReference type="EMBL" id="BAAAZG010000001">
    <property type="protein sequence ID" value="GAA4053645.1"/>
    <property type="molecule type" value="Genomic_DNA"/>
</dbReference>
<keyword evidence="6" id="KW-1185">Reference proteome</keyword>
<dbReference type="Gene3D" id="2.170.16.10">
    <property type="entry name" value="Hedgehog/Intein (Hint) domain"/>
    <property type="match status" value="1"/>
</dbReference>